<dbReference type="PANTHER" id="PTHR28388:SF1">
    <property type="entry name" value="TRANSMEMBRANE PROTEIN 237"/>
    <property type="match status" value="1"/>
</dbReference>
<dbReference type="GO" id="GO:0060271">
    <property type="term" value="P:cilium assembly"/>
    <property type="evidence" value="ECO:0007669"/>
    <property type="project" value="TreeGrafter"/>
</dbReference>
<dbReference type="EMBL" id="IACI01036952">
    <property type="protein sequence ID" value="LAA22386.1"/>
    <property type="molecule type" value="Transcribed_RNA"/>
</dbReference>
<evidence type="ECO:0000256" key="6">
    <source>
        <dbReference type="ARBA" id="ARBA00022989"/>
    </source>
</evidence>
<protein>
    <recommendedName>
        <fullName evidence="14">Transmembrane protein 237</fullName>
    </recommendedName>
</protein>
<dbReference type="PANTHER" id="PTHR28388">
    <property type="entry name" value="TRANSMEMBRANE PROTEIN 237"/>
    <property type="match status" value="1"/>
</dbReference>
<feature type="transmembrane region" description="Helical" evidence="12">
    <location>
        <begin position="193"/>
        <end position="216"/>
    </location>
</feature>
<reference evidence="13" key="2">
    <citation type="submission" date="2017-12" db="EMBL/GenBank/DDBJ databases">
        <title>Coralsnake Venomics: Analyses of Venom Gland Transcriptomes and Proteomes of Six Brazilian Taxa.</title>
        <authorList>
            <person name="Aird S.D."/>
            <person name="Jorge da Silva N."/>
            <person name="Qiu L."/>
            <person name="Villar-Briones A."/>
            <person name="Aparecida-Saddi V."/>
            <person name="Campos-Telles M.P."/>
            <person name="Grau M."/>
            <person name="Mikheyev A.S."/>
        </authorList>
    </citation>
    <scope>NUCLEOTIDE SEQUENCE</scope>
    <source>
        <tissue evidence="13">Venom_gland</tissue>
    </source>
</reference>
<comment type="function">
    <text evidence="10">Component of the transition zone in primary cilia. Required for ciliogenesis.</text>
</comment>
<evidence type="ECO:0000256" key="12">
    <source>
        <dbReference type="SAM" id="Phobius"/>
    </source>
</evidence>
<keyword evidence="7" id="KW-0969">Cilium</keyword>
<keyword evidence="4 12" id="KW-0812">Transmembrane</keyword>
<evidence type="ECO:0000256" key="4">
    <source>
        <dbReference type="ARBA" id="ARBA00022692"/>
    </source>
</evidence>
<organism evidence="13">
    <name type="scientific">Micrurus carvalhoi</name>
    <dbReference type="NCBI Taxonomy" id="3147026"/>
    <lineage>
        <taxon>Eukaryota</taxon>
        <taxon>Metazoa</taxon>
        <taxon>Chordata</taxon>
        <taxon>Craniata</taxon>
        <taxon>Vertebrata</taxon>
        <taxon>Euteleostomi</taxon>
        <taxon>Lepidosauria</taxon>
        <taxon>Squamata</taxon>
        <taxon>Bifurcata</taxon>
        <taxon>Unidentata</taxon>
        <taxon>Episquamata</taxon>
        <taxon>Toxicofera</taxon>
        <taxon>Serpentes</taxon>
        <taxon>Colubroidea</taxon>
        <taxon>Elapidae</taxon>
        <taxon>Elapinae</taxon>
        <taxon>Micrurus</taxon>
    </lineage>
</organism>
<comment type="similarity">
    <text evidence="3">Belongs to the TMEM237 family.</text>
</comment>
<reference evidence="13" key="1">
    <citation type="submission" date="2017-07" db="EMBL/GenBank/DDBJ databases">
        <authorList>
            <person name="Mikheyev A."/>
            <person name="Grau M."/>
        </authorList>
    </citation>
    <scope>NUCLEOTIDE SEQUENCE</scope>
    <source>
        <tissue evidence="13">Venom_gland</tissue>
    </source>
</reference>
<feature type="transmembrane region" description="Helical" evidence="12">
    <location>
        <begin position="269"/>
        <end position="290"/>
    </location>
</feature>
<keyword evidence="6 12" id="KW-1133">Transmembrane helix</keyword>
<accession>A0A2H6N1A1</accession>
<proteinExistence type="inferred from homology"/>
<dbReference type="AlphaFoldDB" id="A0A2H6N1A1"/>
<evidence type="ECO:0000256" key="3">
    <source>
        <dbReference type="ARBA" id="ARBA00008783"/>
    </source>
</evidence>
<dbReference type="GO" id="GO:0016020">
    <property type="term" value="C:membrane"/>
    <property type="evidence" value="ECO:0007669"/>
    <property type="project" value="UniProtKB-SubCell"/>
</dbReference>
<feature type="transmembrane region" description="Helical" evidence="12">
    <location>
        <begin position="321"/>
        <end position="342"/>
    </location>
</feature>
<evidence type="ECO:0000256" key="8">
    <source>
        <dbReference type="ARBA" id="ARBA00023136"/>
    </source>
</evidence>
<evidence type="ECO:0000313" key="13">
    <source>
        <dbReference type="EMBL" id="LAA22386.1"/>
    </source>
</evidence>
<feature type="transmembrane region" description="Helical" evidence="12">
    <location>
        <begin position="236"/>
        <end position="257"/>
    </location>
</feature>
<evidence type="ECO:0000256" key="7">
    <source>
        <dbReference type="ARBA" id="ARBA00023069"/>
    </source>
</evidence>
<evidence type="ECO:0000256" key="9">
    <source>
        <dbReference type="ARBA" id="ARBA00023273"/>
    </source>
</evidence>
<evidence type="ECO:0000256" key="11">
    <source>
        <dbReference type="SAM" id="MobiDB-lite"/>
    </source>
</evidence>
<evidence type="ECO:0000256" key="2">
    <source>
        <dbReference type="ARBA" id="ARBA00004141"/>
    </source>
</evidence>
<keyword evidence="8 12" id="KW-0472">Membrane</keyword>
<dbReference type="InterPro" id="IPR029409">
    <property type="entry name" value="TMEM237"/>
</dbReference>
<sequence>MRPERSVHRGFFLQYQDEIPLSRPKKKKIKKNSLDGMGQVAVSESNEPLTSEVQDVPPQKKCRKKKIPLESETSFTEQNGNDMDPSEETVTRKQWKRVKKARPAESSGDLCVEDEDIIEDEQVKGTEQCSVFSVPTGVSQPISKVFVEKNRRFQAADRKDLIKTTEHVQVFMDVKASWTTKDVALSVHRGFRVIGFFTHGFLAGYAVWNIIVIYVLAGNQFSTLSNLLQQYKTLAYPAQCLLYFLLTISTISAFDRIDLSKAAVAVRSFLTLDPAAIASFMYFAALILSLSQQMTSDRINLYVPPLENGSLWVSDEEKQILQPWIVVNLVIAILVGISWFFLSYRPQLDHSEELMFNGEVEEYPLPDKEAKVSS</sequence>
<keyword evidence="5" id="KW-0970">Cilium biogenesis/degradation</keyword>
<evidence type="ECO:0008006" key="14">
    <source>
        <dbReference type="Google" id="ProtNLM"/>
    </source>
</evidence>
<evidence type="ECO:0000256" key="5">
    <source>
        <dbReference type="ARBA" id="ARBA00022794"/>
    </source>
</evidence>
<feature type="compositionally biased region" description="Polar residues" evidence="11">
    <location>
        <begin position="71"/>
        <end position="81"/>
    </location>
</feature>
<name>A0A2H6N1A1_9SAUR</name>
<comment type="subcellular location">
    <subcellularLocation>
        <location evidence="1">Cell projection</location>
        <location evidence="1">Cilium</location>
    </subcellularLocation>
    <subcellularLocation>
        <location evidence="2">Membrane</location>
        <topology evidence="2">Multi-pass membrane protein</topology>
    </subcellularLocation>
</comment>
<evidence type="ECO:0000256" key="1">
    <source>
        <dbReference type="ARBA" id="ARBA00004138"/>
    </source>
</evidence>
<dbReference type="GO" id="GO:0035869">
    <property type="term" value="C:ciliary transition zone"/>
    <property type="evidence" value="ECO:0007669"/>
    <property type="project" value="TreeGrafter"/>
</dbReference>
<keyword evidence="9" id="KW-0966">Cell projection</keyword>
<feature type="compositionally biased region" description="Polar residues" evidence="11">
    <location>
        <begin position="42"/>
        <end position="53"/>
    </location>
</feature>
<dbReference type="Pfam" id="PF15383">
    <property type="entry name" value="TMEM237"/>
    <property type="match status" value="1"/>
</dbReference>
<feature type="region of interest" description="Disordered" evidence="11">
    <location>
        <begin position="24"/>
        <end position="90"/>
    </location>
</feature>
<evidence type="ECO:0000256" key="10">
    <source>
        <dbReference type="ARBA" id="ARBA00025631"/>
    </source>
</evidence>